<feature type="transmembrane region" description="Helical" evidence="1">
    <location>
        <begin position="203"/>
        <end position="226"/>
    </location>
</feature>
<evidence type="ECO:0000256" key="1">
    <source>
        <dbReference type="SAM" id="Phobius"/>
    </source>
</evidence>
<keyword evidence="1" id="KW-1133">Transmembrane helix</keyword>
<name>A0A7S9LUH8_9RHOB</name>
<keyword evidence="1" id="KW-0472">Membrane</keyword>
<feature type="transmembrane region" description="Helical" evidence="1">
    <location>
        <begin position="7"/>
        <end position="36"/>
    </location>
</feature>
<dbReference type="KEGG" id="poz:I0K15_07040"/>
<feature type="transmembrane region" description="Helical" evidence="1">
    <location>
        <begin position="72"/>
        <end position="90"/>
    </location>
</feature>
<feature type="transmembrane region" description="Helical" evidence="1">
    <location>
        <begin position="164"/>
        <end position="183"/>
    </location>
</feature>
<feature type="transmembrane region" description="Helical" evidence="1">
    <location>
        <begin position="238"/>
        <end position="261"/>
    </location>
</feature>
<dbReference type="RefSeq" id="WP_196104683.1">
    <property type="nucleotide sequence ID" value="NZ_CP064942.1"/>
</dbReference>
<proteinExistence type="predicted"/>
<dbReference type="EMBL" id="CP064942">
    <property type="protein sequence ID" value="QPH55484.1"/>
    <property type="molecule type" value="Genomic_DNA"/>
</dbReference>
<feature type="transmembrane region" description="Helical" evidence="1">
    <location>
        <begin position="120"/>
        <end position="144"/>
    </location>
</feature>
<dbReference type="Proteomes" id="UP000594800">
    <property type="component" value="Chromosome"/>
</dbReference>
<organism evidence="2 3">
    <name type="scientific">Pontivivens ytuae</name>
    <dbReference type="NCBI Taxonomy" id="2789856"/>
    <lineage>
        <taxon>Bacteria</taxon>
        <taxon>Pseudomonadati</taxon>
        <taxon>Pseudomonadota</taxon>
        <taxon>Alphaproteobacteria</taxon>
        <taxon>Rhodobacterales</taxon>
        <taxon>Paracoccaceae</taxon>
        <taxon>Pontivivens</taxon>
    </lineage>
</organism>
<accession>A0A7S9LUH8</accession>
<evidence type="ECO:0000313" key="2">
    <source>
        <dbReference type="EMBL" id="QPH55484.1"/>
    </source>
</evidence>
<gene>
    <name evidence="2" type="ORF">I0K15_07040</name>
</gene>
<keyword evidence="3" id="KW-1185">Reference proteome</keyword>
<sequence length="272" mass="29808">MLFHIKTLFVAPFVGLAGLLFAAPYFLLTVGLALWLPTVDLPEGAETFLRDLFNALPSRRGGPREPIEDPSLFIAMLVPIYFGILAVFRIHRGVVRAAGHGDTGRGWMVLVPERLWLLRLLLPLTVVALIWIGLLLVTGFHAPLLDELALPRLDAFAEAYGDHLLLVYASLMLIFAPFGLSLVKHAATLDLPFATFARGALHLLVFGAIFLGLALGLTLVIAEVALSQTGPTQRPIPVWMVFAVSAVLSWAMLTAASIRLLEHRLRREDPLD</sequence>
<protein>
    <submittedName>
        <fullName evidence="2">Uncharacterized protein</fullName>
    </submittedName>
</protein>
<evidence type="ECO:0000313" key="3">
    <source>
        <dbReference type="Proteomes" id="UP000594800"/>
    </source>
</evidence>
<dbReference type="AlphaFoldDB" id="A0A7S9LUH8"/>
<keyword evidence="1" id="KW-0812">Transmembrane</keyword>
<reference evidence="2 3" key="1">
    <citation type="submission" date="2020-11" db="EMBL/GenBank/DDBJ databases">
        <title>Description of Pontivivens ytuae sp. nov. isolated from deep sea sediment of Mariana Trench.</title>
        <authorList>
            <person name="Wang Z."/>
            <person name="Sun Q.-L."/>
            <person name="Xu X.-D."/>
            <person name="Tang Y.-Z."/>
            <person name="Zhang J."/>
        </authorList>
    </citation>
    <scope>NUCLEOTIDE SEQUENCE [LARGE SCALE GENOMIC DNA]</scope>
    <source>
        <strain evidence="2 3">MT2928</strain>
    </source>
</reference>